<dbReference type="EC" id="2.7.7.65" evidence="1"/>
<dbReference type="Pfam" id="PF00990">
    <property type="entry name" value="GGDEF"/>
    <property type="match status" value="1"/>
</dbReference>
<dbReference type="GO" id="GO:0005886">
    <property type="term" value="C:plasma membrane"/>
    <property type="evidence" value="ECO:0007669"/>
    <property type="project" value="TreeGrafter"/>
</dbReference>
<evidence type="ECO:0000259" key="4">
    <source>
        <dbReference type="PROSITE" id="PS50110"/>
    </source>
</evidence>
<dbReference type="NCBIfam" id="TIGR00254">
    <property type="entry name" value="GGDEF"/>
    <property type="match status" value="1"/>
</dbReference>
<dbReference type="CDD" id="cd00156">
    <property type="entry name" value="REC"/>
    <property type="match status" value="1"/>
</dbReference>
<dbReference type="PANTHER" id="PTHR45138">
    <property type="entry name" value="REGULATORY COMPONENTS OF SENSORY TRANSDUCTION SYSTEM"/>
    <property type="match status" value="1"/>
</dbReference>
<evidence type="ECO:0000256" key="3">
    <source>
        <dbReference type="PROSITE-ProRule" id="PRU00169"/>
    </source>
</evidence>
<dbReference type="AlphaFoldDB" id="M5SSN4"/>
<evidence type="ECO:0000256" key="1">
    <source>
        <dbReference type="ARBA" id="ARBA00012528"/>
    </source>
</evidence>
<proteinExistence type="predicted"/>
<sequence length="341" mass="37666">MPQQANLPNRSHNIETDMTINILHVEDRKEEAQFIQMMLGRSPDFEVSVTQAESLAMALSELAISNFDLVLLDLGLPDNVGVEAVETIRNHSPNIPIFILSGDERQTTAIAAIQAGAQDYLPKQHMVGQVLARMTQLSIARQKRLRQAEEDSLTDGLTQLGNRRASDIAFEQRRTRLGNDHAMFGLVVVDIDRFKAINDLYGHDEGDQVIQRVANQLSQASDEQWDLHRHGGEEFTVLFPVEDLKELSAIASRLQASCTFSHGPQDLIKISVSCGVTAVHSDDTFRTAFKRADAALYASKGRGRCCSSVHDGQSIHPILIHTDFPSSIAIHVPCVKANSPN</sequence>
<evidence type="ECO:0000313" key="7">
    <source>
        <dbReference type="Proteomes" id="UP000011996"/>
    </source>
</evidence>
<dbReference type="SMART" id="SM00448">
    <property type="entry name" value="REC"/>
    <property type="match status" value="1"/>
</dbReference>
<dbReference type="SMART" id="SM00267">
    <property type="entry name" value="GGDEF"/>
    <property type="match status" value="1"/>
</dbReference>
<dbReference type="InterPro" id="IPR001789">
    <property type="entry name" value="Sig_transdc_resp-reg_receiver"/>
</dbReference>
<evidence type="ECO:0000313" key="6">
    <source>
        <dbReference type="EMBL" id="EMI29279.1"/>
    </source>
</evidence>
<dbReference type="PATRIC" id="fig|1263868.3.peg.202"/>
<protein>
    <recommendedName>
        <fullName evidence="1">diguanylate cyclase</fullName>
        <ecNumber evidence="1">2.7.7.65</ecNumber>
    </recommendedName>
</protein>
<dbReference type="Proteomes" id="UP000011996">
    <property type="component" value="Unassembled WGS sequence"/>
</dbReference>
<dbReference type="STRING" id="1263868.RESH_00181"/>
<name>M5SSN4_9BACT</name>
<dbReference type="FunFam" id="3.40.50.2300:FF:000346">
    <property type="entry name" value="Diguanylate cyclase response regulator"/>
    <property type="match status" value="1"/>
</dbReference>
<dbReference type="InterPro" id="IPR029787">
    <property type="entry name" value="Nucleotide_cyclase"/>
</dbReference>
<keyword evidence="3" id="KW-0597">Phosphoprotein</keyword>
<feature type="domain" description="Response regulatory" evidence="4">
    <location>
        <begin position="21"/>
        <end position="138"/>
    </location>
</feature>
<dbReference type="InterPro" id="IPR000160">
    <property type="entry name" value="GGDEF_dom"/>
</dbReference>
<dbReference type="GO" id="GO:0052621">
    <property type="term" value="F:diguanylate cyclase activity"/>
    <property type="evidence" value="ECO:0007669"/>
    <property type="project" value="UniProtKB-EC"/>
</dbReference>
<evidence type="ECO:0000256" key="2">
    <source>
        <dbReference type="ARBA" id="ARBA00034247"/>
    </source>
</evidence>
<dbReference type="GO" id="GO:0043709">
    <property type="term" value="P:cell adhesion involved in single-species biofilm formation"/>
    <property type="evidence" value="ECO:0007669"/>
    <property type="project" value="TreeGrafter"/>
</dbReference>
<gene>
    <name evidence="6" type="ORF">RESH_00181</name>
</gene>
<dbReference type="Gene3D" id="3.30.70.270">
    <property type="match status" value="1"/>
</dbReference>
<dbReference type="SUPFAM" id="SSF52172">
    <property type="entry name" value="CheY-like"/>
    <property type="match status" value="1"/>
</dbReference>
<dbReference type="PROSITE" id="PS50110">
    <property type="entry name" value="RESPONSE_REGULATORY"/>
    <property type="match status" value="1"/>
</dbReference>
<evidence type="ECO:0000259" key="5">
    <source>
        <dbReference type="PROSITE" id="PS50887"/>
    </source>
</evidence>
<comment type="caution">
    <text evidence="6">The sequence shown here is derived from an EMBL/GenBank/DDBJ whole genome shotgun (WGS) entry which is preliminary data.</text>
</comment>
<feature type="modified residue" description="4-aspartylphosphate" evidence="3">
    <location>
        <position position="73"/>
    </location>
</feature>
<accession>M5SSN4</accession>
<dbReference type="Gene3D" id="3.40.50.2300">
    <property type="match status" value="1"/>
</dbReference>
<dbReference type="PANTHER" id="PTHR45138:SF9">
    <property type="entry name" value="DIGUANYLATE CYCLASE DGCM-RELATED"/>
    <property type="match status" value="1"/>
</dbReference>
<dbReference type="InterPro" id="IPR011006">
    <property type="entry name" value="CheY-like_superfamily"/>
</dbReference>
<dbReference type="SUPFAM" id="SSF55073">
    <property type="entry name" value="Nucleotide cyclase"/>
    <property type="match status" value="1"/>
</dbReference>
<dbReference type="GO" id="GO:0000160">
    <property type="term" value="P:phosphorelay signal transduction system"/>
    <property type="evidence" value="ECO:0007669"/>
    <property type="project" value="InterPro"/>
</dbReference>
<dbReference type="CDD" id="cd01949">
    <property type="entry name" value="GGDEF"/>
    <property type="match status" value="1"/>
</dbReference>
<comment type="catalytic activity">
    <reaction evidence="2">
        <text>2 GTP = 3',3'-c-di-GMP + 2 diphosphate</text>
        <dbReference type="Rhea" id="RHEA:24898"/>
        <dbReference type="ChEBI" id="CHEBI:33019"/>
        <dbReference type="ChEBI" id="CHEBI:37565"/>
        <dbReference type="ChEBI" id="CHEBI:58805"/>
        <dbReference type="EC" id="2.7.7.65"/>
    </reaction>
</comment>
<dbReference type="GO" id="GO:1902201">
    <property type="term" value="P:negative regulation of bacterial-type flagellum-dependent cell motility"/>
    <property type="evidence" value="ECO:0007669"/>
    <property type="project" value="TreeGrafter"/>
</dbReference>
<reference evidence="6 7" key="1">
    <citation type="journal article" date="2013" name="Mar. Genomics">
        <title>Expression of sulfatases in Rhodopirellula baltica and the diversity of sulfatases in the genus Rhodopirellula.</title>
        <authorList>
            <person name="Wegner C.E."/>
            <person name="Richter-Heitmann T."/>
            <person name="Klindworth A."/>
            <person name="Klockow C."/>
            <person name="Richter M."/>
            <person name="Achstetter T."/>
            <person name="Glockner F.O."/>
            <person name="Harder J."/>
        </authorList>
    </citation>
    <scope>NUCLEOTIDE SEQUENCE [LARGE SCALE GENOMIC DNA]</scope>
    <source>
        <strain evidence="6 7">SH398</strain>
    </source>
</reference>
<feature type="domain" description="GGDEF" evidence="5">
    <location>
        <begin position="182"/>
        <end position="312"/>
    </location>
</feature>
<dbReference type="Pfam" id="PF00072">
    <property type="entry name" value="Response_reg"/>
    <property type="match status" value="1"/>
</dbReference>
<organism evidence="6 7">
    <name type="scientific">Rhodopirellula europaea SH398</name>
    <dbReference type="NCBI Taxonomy" id="1263868"/>
    <lineage>
        <taxon>Bacteria</taxon>
        <taxon>Pseudomonadati</taxon>
        <taxon>Planctomycetota</taxon>
        <taxon>Planctomycetia</taxon>
        <taxon>Pirellulales</taxon>
        <taxon>Pirellulaceae</taxon>
        <taxon>Rhodopirellula</taxon>
    </lineage>
</organism>
<dbReference type="InterPro" id="IPR043128">
    <property type="entry name" value="Rev_trsase/Diguanyl_cyclase"/>
</dbReference>
<dbReference type="InterPro" id="IPR050469">
    <property type="entry name" value="Diguanylate_Cyclase"/>
</dbReference>
<dbReference type="PROSITE" id="PS50887">
    <property type="entry name" value="GGDEF"/>
    <property type="match status" value="1"/>
</dbReference>
<dbReference type="EMBL" id="ANOF01000006">
    <property type="protein sequence ID" value="EMI29279.1"/>
    <property type="molecule type" value="Genomic_DNA"/>
</dbReference>